<sequence>MGSGRKKNSRGIGLDLRHDHQVRLLVVIENSDYGDLIYLTRVGNRSA</sequence>
<organism evidence="1 2">
    <name type="scientific">Pseudomonas oryzihabitans</name>
    <dbReference type="NCBI Taxonomy" id="47885"/>
    <lineage>
        <taxon>Bacteria</taxon>
        <taxon>Pseudomonadati</taxon>
        <taxon>Pseudomonadota</taxon>
        <taxon>Gammaproteobacteria</taxon>
        <taxon>Pseudomonadales</taxon>
        <taxon>Pseudomonadaceae</taxon>
        <taxon>Pseudomonas</taxon>
    </lineage>
</organism>
<protein>
    <submittedName>
        <fullName evidence="1">Uncharacterized protein</fullName>
    </submittedName>
</protein>
<proteinExistence type="predicted"/>
<dbReference type="EMBL" id="FMWB01000015">
    <property type="protein sequence ID" value="SCZ47671.1"/>
    <property type="molecule type" value="Genomic_DNA"/>
</dbReference>
<dbReference type="AlphaFoldDB" id="A0A1G5PEZ5"/>
<evidence type="ECO:0000313" key="1">
    <source>
        <dbReference type="EMBL" id="SCZ47671.1"/>
    </source>
</evidence>
<evidence type="ECO:0000313" key="2">
    <source>
        <dbReference type="Proteomes" id="UP000183046"/>
    </source>
</evidence>
<accession>A0A1G5PEZ5</accession>
<reference evidence="2" key="1">
    <citation type="submission" date="2016-10" db="EMBL/GenBank/DDBJ databases">
        <authorList>
            <person name="de Groot N.N."/>
        </authorList>
    </citation>
    <scope>NUCLEOTIDE SEQUENCE [LARGE SCALE GENOMIC DNA]</scope>
    <source>
        <strain evidence="2">DSM 15758</strain>
    </source>
</reference>
<dbReference type="Proteomes" id="UP000183046">
    <property type="component" value="Unassembled WGS sequence"/>
</dbReference>
<name>A0A1G5PEZ5_9PSED</name>
<comment type="caution">
    <text evidence="1">The sequence shown here is derived from an EMBL/GenBank/DDBJ whole genome shotgun (WGS) entry which is preliminary data.</text>
</comment>
<gene>
    <name evidence="1" type="ORF">SAMN05216279_11568</name>
</gene>